<dbReference type="Proteomes" id="UP001249851">
    <property type="component" value="Unassembled WGS sequence"/>
</dbReference>
<dbReference type="EMBL" id="JARQWQ010000009">
    <property type="protein sequence ID" value="KAK2569689.1"/>
    <property type="molecule type" value="Genomic_DNA"/>
</dbReference>
<dbReference type="PANTHER" id="PTHR14957">
    <property type="entry name" value="UBIQUITIN-LIKE-CONJUGATING ENZYME ATG10"/>
    <property type="match status" value="1"/>
</dbReference>
<evidence type="ECO:0000256" key="5">
    <source>
        <dbReference type="ARBA" id="ARBA00023006"/>
    </source>
</evidence>
<reference evidence="7" key="2">
    <citation type="journal article" date="2023" name="Science">
        <title>Genomic signatures of disease resistance in endangered staghorn corals.</title>
        <authorList>
            <person name="Vollmer S.V."/>
            <person name="Selwyn J.D."/>
            <person name="Despard B.A."/>
            <person name="Roesel C.L."/>
        </authorList>
    </citation>
    <scope>NUCLEOTIDE SEQUENCE</scope>
    <source>
        <strain evidence="7">K2</strain>
    </source>
</reference>
<dbReference type="InterPro" id="IPR007135">
    <property type="entry name" value="Atg3/Atg10"/>
</dbReference>
<dbReference type="GO" id="GO:0032446">
    <property type="term" value="P:protein modification by small protein conjugation"/>
    <property type="evidence" value="ECO:0007669"/>
    <property type="project" value="TreeGrafter"/>
</dbReference>
<accession>A0AAD9VCW4</accession>
<comment type="caution">
    <text evidence="7">The sequence shown here is derived from an EMBL/GenBank/DDBJ whole genome shotgun (WGS) entry which is preliminary data.</text>
</comment>
<gene>
    <name evidence="7" type="ORF">P5673_005524</name>
</gene>
<name>A0AAD9VCW4_ACRCE</name>
<reference evidence="7" key="1">
    <citation type="journal article" date="2023" name="G3 (Bethesda)">
        <title>Whole genome assembly and annotation of the endangered Caribbean coral Acropora cervicornis.</title>
        <authorList>
            <person name="Selwyn J.D."/>
            <person name="Vollmer S.V."/>
        </authorList>
    </citation>
    <scope>NUCLEOTIDE SEQUENCE</scope>
    <source>
        <strain evidence="7">K2</strain>
    </source>
</reference>
<dbReference type="Gene3D" id="3.30.1460.50">
    <property type="match status" value="1"/>
</dbReference>
<evidence type="ECO:0000256" key="1">
    <source>
        <dbReference type="ARBA" id="ARBA00005696"/>
    </source>
</evidence>
<keyword evidence="8" id="KW-1185">Reference proteome</keyword>
<evidence type="ECO:0000256" key="6">
    <source>
        <dbReference type="ARBA" id="ARBA00029833"/>
    </source>
</evidence>
<evidence type="ECO:0000313" key="8">
    <source>
        <dbReference type="Proteomes" id="UP001249851"/>
    </source>
</evidence>
<sequence>MCKSGTLSREEFEKEVDDFLETAKNAKDSWHVEFSQGKRRAKYLVKHDFKLRNHTVTEDDVARQSIEDKNWGLKAEDDNDSCALSVNHSSNVNEEFIKYEYHIVYSHSYGVPVLYFTASQQDGKLVNLEEIWKSVPEVYRKRLEYEKWTFLTQQEHPYLCVPFYQLHPCHTADMMKAAFTATADRPVNYLVTWLSSVGPVIGLNLSNAYSM</sequence>
<dbReference type="GO" id="GO:0000422">
    <property type="term" value="P:autophagy of mitochondrion"/>
    <property type="evidence" value="ECO:0007669"/>
    <property type="project" value="TreeGrafter"/>
</dbReference>
<evidence type="ECO:0000313" key="7">
    <source>
        <dbReference type="EMBL" id="KAK2569689.1"/>
    </source>
</evidence>
<keyword evidence="3" id="KW-0808">Transferase</keyword>
<dbReference type="GO" id="GO:0005829">
    <property type="term" value="C:cytosol"/>
    <property type="evidence" value="ECO:0007669"/>
    <property type="project" value="TreeGrafter"/>
</dbReference>
<keyword evidence="4" id="KW-0833">Ubl conjugation pathway</keyword>
<comment type="similarity">
    <text evidence="1">Belongs to the ATG10 family.</text>
</comment>
<proteinExistence type="inferred from homology"/>
<evidence type="ECO:0000256" key="2">
    <source>
        <dbReference type="ARBA" id="ARBA00021099"/>
    </source>
</evidence>
<dbReference type="GO" id="GO:0061651">
    <property type="term" value="F:Atg12 conjugating enzyme activity"/>
    <property type="evidence" value="ECO:0007669"/>
    <property type="project" value="TreeGrafter"/>
</dbReference>
<dbReference type="PANTHER" id="PTHR14957:SF1">
    <property type="entry name" value="UBIQUITIN-LIKE-CONJUGATING ENZYME ATG10"/>
    <property type="match status" value="1"/>
</dbReference>
<protein>
    <recommendedName>
        <fullName evidence="2">Ubiquitin-like-conjugating enzyme ATG10</fullName>
    </recommendedName>
    <alternativeName>
        <fullName evidence="6">Autophagy-related protein 10</fullName>
    </alternativeName>
</protein>
<dbReference type="Pfam" id="PF03987">
    <property type="entry name" value="Autophagy_act_C"/>
    <property type="match status" value="1"/>
</dbReference>
<dbReference type="GO" id="GO:0000045">
    <property type="term" value="P:autophagosome assembly"/>
    <property type="evidence" value="ECO:0007669"/>
    <property type="project" value="TreeGrafter"/>
</dbReference>
<evidence type="ECO:0000256" key="4">
    <source>
        <dbReference type="ARBA" id="ARBA00022786"/>
    </source>
</evidence>
<organism evidence="7 8">
    <name type="scientific">Acropora cervicornis</name>
    <name type="common">Staghorn coral</name>
    <dbReference type="NCBI Taxonomy" id="6130"/>
    <lineage>
        <taxon>Eukaryota</taxon>
        <taxon>Metazoa</taxon>
        <taxon>Cnidaria</taxon>
        <taxon>Anthozoa</taxon>
        <taxon>Hexacorallia</taxon>
        <taxon>Scleractinia</taxon>
        <taxon>Astrocoeniina</taxon>
        <taxon>Acroporidae</taxon>
        <taxon>Acropora</taxon>
    </lineage>
</organism>
<keyword evidence="5" id="KW-0072">Autophagy</keyword>
<evidence type="ECO:0000256" key="3">
    <source>
        <dbReference type="ARBA" id="ARBA00022679"/>
    </source>
</evidence>
<dbReference type="AlphaFoldDB" id="A0AAD9VCW4"/>